<reference evidence="1" key="2">
    <citation type="submission" date="2023-06" db="EMBL/GenBank/DDBJ databases">
        <authorList>
            <person name="Swenson N.G."/>
            <person name="Wegrzyn J.L."/>
            <person name="Mcevoy S.L."/>
        </authorList>
    </citation>
    <scope>NUCLEOTIDE SEQUENCE</scope>
    <source>
        <strain evidence="1">NS2018</strain>
        <tissue evidence="1">Leaf</tissue>
    </source>
</reference>
<gene>
    <name evidence="1" type="ORF">LWI29_028805</name>
</gene>
<dbReference type="AlphaFoldDB" id="A0AA39SWJ0"/>
<evidence type="ECO:0000313" key="2">
    <source>
        <dbReference type="Proteomes" id="UP001168877"/>
    </source>
</evidence>
<comment type="caution">
    <text evidence="1">The sequence shown here is derived from an EMBL/GenBank/DDBJ whole genome shotgun (WGS) entry which is preliminary data.</text>
</comment>
<evidence type="ECO:0000313" key="1">
    <source>
        <dbReference type="EMBL" id="KAK0597813.1"/>
    </source>
</evidence>
<proteinExistence type="predicted"/>
<dbReference type="EMBL" id="JAUESC010000004">
    <property type="protein sequence ID" value="KAK0597813.1"/>
    <property type="molecule type" value="Genomic_DNA"/>
</dbReference>
<keyword evidence="2" id="KW-1185">Reference proteome</keyword>
<reference evidence="1" key="1">
    <citation type="journal article" date="2022" name="Plant J.">
        <title>Strategies of tolerance reflected in two North American maple genomes.</title>
        <authorList>
            <person name="McEvoy S.L."/>
            <person name="Sezen U.U."/>
            <person name="Trouern-Trend A."/>
            <person name="McMahon S.M."/>
            <person name="Schaberg P.G."/>
            <person name="Yang J."/>
            <person name="Wegrzyn J.L."/>
            <person name="Swenson N.G."/>
        </authorList>
    </citation>
    <scope>NUCLEOTIDE SEQUENCE</scope>
    <source>
        <strain evidence="1">NS2018</strain>
    </source>
</reference>
<organism evidence="1 2">
    <name type="scientific">Acer saccharum</name>
    <name type="common">Sugar maple</name>
    <dbReference type="NCBI Taxonomy" id="4024"/>
    <lineage>
        <taxon>Eukaryota</taxon>
        <taxon>Viridiplantae</taxon>
        <taxon>Streptophyta</taxon>
        <taxon>Embryophyta</taxon>
        <taxon>Tracheophyta</taxon>
        <taxon>Spermatophyta</taxon>
        <taxon>Magnoliopsida</taxon>
        <taxon>eudicotyledons</taxon>
        <taxon>Gunneridae</taxon>
        <taxon>Pentapetalae</taxon>
        <taxon>rosids</taxon>
        <taxon>malvids</taxon>
        <taxon>Sapindales</taxon>
        <taxon>Sapindaceae</taxon>
        <taxon>Hippocastanoideae</taxon>
        <taxon>Acereae</taxon>
        <taxon>Acer</taxon>
    </lineage>
</organism>
<name>A0AA39SWJ0_ACESA</name>
<dbReference type="Pfam" id="PF04578">
    <property type="entry name" value="DUF594"/>
    <property type="match status" value="1"/>
</dbReference>
<accession>A0AA39SWJ0</accession>
<sequence>MNAQGMENKWKTIENFWLEMLGYAARRSKVDEHAQMLRHWGVSDSSMASLGSFWLNRQLSDHTIGSTKHTKMINKDSLTPALLIRQGMERVWGRPLQRGILDPDPASLTTGMGMETETWMGMGMGMGMVFEGGDGDRKAFPDLDPDPPRCHPYPYTHPHQITHLPQTNYLTSNK</sequence>
<protein>
    <submittedName>
        <fullName evidence="1">Uncharacterized protein</fullName>
    </submittedName>
</protein>
<dbReference type="InterPro" id="IPR007658">
    <property type="entry name" value="DUF594"/>
</dbReference>
<dbReference type="Proteomes" id="UP001168877">
    <property type="component" value="Unassembled WGS sequence"/>
</dbReference>